<dbReference type="InterPro" id="IPR007450">
    <property type="entry name" value="BamE_dom"/>
</dbReference>
<feature type="chain" id="PRO_5045968938" evidence="3">
    <location>
        <begin position="23"/>
        <end position="162"/>
    </location>
</feature>
<evidence type="ECO:0000259" key="4">
    <source>
        <dbReference type="Pfam" id="PF04355"/>
    </source>
</evidence>
<proteinExistence type="predicted"/>
<dbReference type="PROSITE" id="PS51257">
    <property type="entry name" value="PROKAR_LIPOPROTEIN"/>
    <property type="match status" value="1"/>
</dbReference>
<evidence type="ECO:0000313" key="6">
    <source>
        <dbReference type="Proteomes" id="UP001597215"/>
    </source>
</evidence>
<gene>
    <name evidence="5" type="ORF">ACFSAG_07620</name>
</gene>
<sequence>MPKTRIATALKITALVGTAMLAQGCTQFRAHQGYIGDSVLISSVQAGVDNKDSVQGTLGRPTFVGQFSPNDWYYFARDTKQLAFRNPRPTAQTILHIQFDNAGNVVAVNQRGLENVVQLSPEGDKTPTLGRETSFFEELFGNIGAVGAPGAGAGQGSSGGRP</sequence>
<protein>
    <submittedName>
        <fullName evidence="5">Outer membrane protein assembly factor BamE</fullName>
    </submittedName>
</protein>
<comment type="caution">
    <text evidence="5">The sequence shown here is derived from an EMBL/GenBank/DDBJ whole genome shotgun (WGS) entry which is preliminary data.</text>
</comment>
<evidence type="ECO:0000313" key="5">
    <source>
        <dbReference type="EMBL" id="MFD1766708.1"/>
    </source>
</evidence>
<dbReference type="Gene3D" id="3.30.1450.10">
    <property type="match status" value="1"/>
</dbReference>
<evidence type="ECO:0000256" key="3">
    <source>
        <dbReference type="SAM" id="SignalP"/>
    </source>
</evidence>
<keyword evidence="1 3" id="KW-0732">Signal</keyword>
<dbReference type="EMBL" id="JBHUEL010000007">
    <property type="protein sequence ID" value="MFD1766708.1"/>
    <property type="molecule type" value="Genomic_DNA"/>
</dbReference>
<feature type="signal peptide" evidence="3">
    <location>
        <begin position="1"/>
        <end position="22"/>
    </location>
</feature>
<name>A0ABW4ME10_9SPHN</name>
<reference evidence="6" key="1">
    <citation type="journal article" date="2019" name="Int. J. Syst. Evol. Microbiol.">
        <title>The Global Catalogue of Microorganisms (GCM) 10K type strain sequencing project: providing services to taxonomists for standard genome sequencing and annotation.</title>
        <authorList>
            <consortium name="The Broad Institute Genomics Platform"/>
            <consortium name="The Broad Institute Genome Sequencing Center for Infectious Disease"/>
            <person name="Wu L."/>
            <person name="Ma J."/>
        </authorList>
    </citation>
    <scope>NUCLEOTIDE SEQUENCE [LARGE SCALE GENOMIC DNA]</scope>
    <source>
        <strain evidence="6">CGMCC 1.12449</strain>
    </source>
</reference>
<dbReference type="InterPro" id="IPR037873">
    <property type="entry name" value="BamE-like"/>
</dbReference>
<keyword evidence="2" id="KW-0472">Membrane</keyword>
<evidence type="ECO:0000256" key="1">
    <source>
        <dbReference type="ARBA" id="ARBA00022729"/>
    </source>
</evidence>
<dbReference type="Proteomes" id="UP001597215">
    <property type="component" value="Unassembled WGS sequence"/>
</dbReference>
<dbReference type="RefSeq" id="WP_381513128.1">
    <property type="nucleotide sequence ID" value="NZ_JBHUEL010000007.1"/>
</dbReference>
<organism evidence="5 6">
    <name type="scientific">Sphingorhabdus buctiana</name>
    <dbReference type="NCBI Taxonomy" id="1508805"/>
    <lineage>
        <taxon>Bacteria</taxon>
        <taxon>Pseudomonadati</taxon>
        <taxon>Pseudomonadota</taxon>
        <taxon>Alphaproteobacteria</taxon>
        <taxon>Sphingomonadales</taxon>
        <taxon>Sphingomonadaceae</taxon>
        <taxon>Sphingorhabdus</taxon>
    </lineage>
</organism>
<evidence type="ECO:0000256" key="2">
    <source>
        <dbReference type="ARBA" id="ARBA00023136"/>
    </source>
</evidence>
<dbReference type="Pfam" id="PF04355">
    <property type="entry name" value="BamE"/>
    <property type="match status" value="1"/>
</dbReference>
<feature type="domain" description="Outer membrane protein assembly factor BamE" evidence="4">
    <location>
        <begin position="34"/>
        <end position="106"/>
    </location>
</feature>
<accession>A0ABW4ME10</accession>
<keyword evidence="6" id="KW-1185">Reference proteome</keyword>